<dbReference type="FunFam" id="1.25.40.10:FF:000184">
    <property type="entry name" value="Pentatricopeptide repeat-containing protein, chloroplastic"/>
    <property type="match status" value="1"/>
</dbReference>
<keyword evidence="1" id="KW-0677">Repeat</keyword>
<dbReference type="EMBL" id="CM002924">
    <property type="protein sequence ID" value="KGN58697.1"/>
    <property type="molecule type" value="Genomic_DNA"/>
</dbReference>
<evidence type="ECO:0008006" key="5">
    <source>
        <dbReference type="Google" id="ProtNLM"/>
    </source>
</evidence>
<name>A0A0A0LD95_CUCSA</name>
<dbReference type="OMA" id="SQCGLVH"/>
<dbReference type="InterPro" id="IPR002885">
    <property type="entry name" value="PPR_rpt"/>
</dbReference>
<evidence type="ECO:0000256" key="2">
    <source>
        <dbReference type="PROSITE-ProRule" id="PRU00708"/>
    </source>
</evidence>
<evidence type="ECO:0000313" key="3">
    <source>
        <dbReference type="EMBL" id="KGN58697.1"/>
    </source>
</evidence>
<feature type="repeat" description="PPR" evidence="2">
    <location>
        <begin position="209"/>
        <end position="239"/>
    </location>
</feature>
<evidence type="ECO:0000313" key="4">
    <source>
        <dbReference type="Proteomes" id="UP000029981"/>
    </source>
</evidence>
<dbReference type="Proteomes" id="UP000029981">
    <property type="component" value="Chromosome 3"/>
</dbReference>
<protein>
    <recommendedName>
        <fullName evidence="5">Pentatricopeptide repeat-containing protein</fullName>
    </recommendedName>
</protein>
<dbReference type="FunFam" id="1.25.40.10:FF:001746">
    <property type="entry name" value="Pentatricopeptide repeat-containing protein mitochondrial"/>
    <property type="match status" value="1"/>
</dbReference>
<reference evidence="3 4" key="1">
    <citation type="journal article" date="2009" name="Nat. Genet.">
        <title>The genome of the cucumber, Cucumis sativus L.</title>
        <authorList>
            <person name="Huang S."/>
            <person name="Li R."/>
            <person name="Zhang Z."/>
            <person name="Li L."/>
            <person name="Gu X."/>
            <person name="Fan W."/>
            <person name="Lucas W.J."/>
            <person name="Wang X."/>
            <person name="Xie B."/>
            <person name="Ni P."/>
            <person name="Ren Y."/>
            <person name="Zhu H."/>
            <person name="Li J."/>
            <person name="Lin K."/>
            <person name="Jin W."/>
            <person name="Fei Z."/>
            <person name="Li G."/>
            <person name="Staub J."/>
            <person name="Kilian A."/>
            <person name="van der Vossen E.A."/>
            <person name="Wu Y."/>
            <person name="Guo J."/>
            <person name="He J."/>
            <person name="Jia Z."/>
            <person name="Ren Y."/>
            <person name="Tian G."/>
            <person name="Lu Y."/>
            <person name="Ruan J."/>
            <person name="Qian W."/>
            <person name="Wang M."/>
            <person name="Huang Q."/>
            <person name="Li B."/>
            <person name="Xuan Z."/>
            <person name="Cao J."/>
            <person name="Asan"/>
            <person name="Wu Z."/>
            <person name="Zhang J."/>
            <person name="Cai Q."/>
            <person name="Bai Y."/>
            <person name="Zhao B."/>
            <person name="Han Y."/>
            <person name="Li Y."/>
            <person name="Li X."/>
            <person name="Wang S."/>
            <person name="Shi Q."/>
            <person name="Liu S."/>
            <person name="Cho W.K."/>
            <person name="Kim J.Y."/>
            <person name="Xu Y."/>
            <person name="Heller-Uszynska K."/>
            <person name="Miao H."/>
            <person name="Cheng Z."/>
            <person name="Zhang S."/>
            <person name="Wu J."/>
            <person name="Yang Y."/>
            <person name="Kang H."/>
            <person name="Li M."/>
            <person name="Liang H."/>
            <person name="Ren X."/>
            <person name="Shi Z."/>
            <person name="Wen M."/>
            <person name="Jian M."/>
            <person name="Yang H."/>
            <person name="Zhang G."/>
            <person name="Yang Z."/>
            <person name="Chen R."/>
            <person name="Liu S."/>
            <person name="Li J."/>
            <person name="Ma L."/>
            <person name="Liu H."/>
            <person name="Zhou Y."/>
            <person name="Zhao J."/>
            <person name="Fang X."/>
            <person name="Li G."/>
            <person name="Fang L."/>
            <person name="Li Y."/>
            <person name="Liu D."/>
            <person name="Zheng H."/>
            <person name="Zhang Y."/>
            <person name="Qin N."/>
            <person name="Li Z."/>
            <person name="Yang G."/>
            <person name="Yang S."/>
            <person name="Bolund L."/>
            <person name="Kristiansen K."/>
            <person name="Zheng H."/>
            <person name="Li S."/>
            <person name="Zhang X."/>
            <person name="Yang H."/>
            <person name="Wang J."/>
            <person name="Sun R."/>
            <person name="Zhang B."/>
            <person name="Jiang S."/>
            <person name="Wang J."/>
            <person name="Du Y."/>
            <person name="Li S."/>
        </authorList>
    </citation>
    <scope>NUCLEOTIDE SEQUENCE [LARGE SCALE GENOMIC DNA]</scope>
    <source>
        <strain evidence="4">cv. 9930</strain>
    </source>
</reference>
<dbReference type="GO" id="GO:0003723">
    <property type="term" value="F:RNA binding"/>
    <property type="evidence" value="ECO:0007669"/>
    <property type="project" value="InterPro"/>
</dbReference>
<dbReference type="PANTHER" id="PTHR47926">
    <property type="entry name" value="PENTATRICOPEPTIDE REPEAT-CONTAINING PROTEIN"/>
    <property type="match status" value="1"/>
</dbReference>
<keyword evidence="4" id="KW-1185">Reference proteome</keyword>
<dbReference type="Gramene" id="KGN58697">
    <property type="protein sequence ID" value="KGN58697"/>
    <property type="gene ID" value="Csa_3G728140"/>
</dbReference>
<dbReference type="Gene3D" id="1.25.40.10">
    <property type="entry name" value="Tetratricopeptide repeat domain"/>
    <property type="match status" value="3"/>
</dbReference>
<sequence>MMIPKLHRLSCIKELEQAQAFIVKAGFYNHIPIITKLIAFSSLSPLGSLPHACALFQETSMDDSFICNTMIRAYSNTVFPLKALLIYNRMQRMDVDSDHFTYNFVLRACARAIKCTEMDDQCFGHHIISRKGSEIHARILKLGFDQDHHVQNSLLLVYSGSGLVGFARLIFNEMTVKTAVSWNIMMSAYNRVHDYKSADVLLESMPQTNAVSWNTLLARYIRLNNLVAARKVFEEMPERDVVSWNSIISGYVNVKDYKGALDLFHSMKQWNIRATEVTFISILGACAELGALEIGKKIHDSLKEKHYRIEGYLGNAIVDMYAKCGELGLALEVFNEMEMKPVSCWNAMIMGLAVHGHCERALEMFDSMKAEDGDHKPNRITFIALLIACSHKGLLAEGRHFFSLMVTKYKIMPDLKHYGCMIDLLSRWGFLEEAYVMIKTCPFSSCSVLWRTLLGGCRLHRHVELGEESFRKLAELEPGKDGDYVLLSNIYAEEERWDDVERLRKEMINYGVCKKAGSSHNSRRHGEEEKGLRWTLKSWALFSKFLIYNFQSVRGAQPTAFVTNCFFMGFSCFPLEPNTNIAFVCQNHMEMNPICPKSVKLSLA</sequence>
<dbReference type="NCBIfam" id="TIGR00756">
    <property type="entry name" value="PPR"/>
    <property type="match status" value="3"/>
</dbReference>
<dbReference type="InterPro" id="IPR046960">
    <property type="entry name" value="PPR_At4g14850-like_plant"/>
</dbReference>
<gene>
    <name evidence="3" type="ORF">Csa_3G728140</name>
</gene>
<dbReference type="Pfam" id="PF13041">
    <property type="entry name" value="PPR_2"/>
    <property type="match status" value="2"/>
</dbReference>
<dbReference type="InterPro" id="IPR011990">
    <property type="entry name" value="TPR-like_helical_dom_sf"/>
</dbReference>
<feature type="repeat" description="PPR" evidence="2">
    <location>
        <begin position="240"/>
        <end position="274"/>
    </location>
</feature>
<organism evidence="3 4">
    <name type="scientific">Cucumis sativus</name>
    <name type="common">Cucumber</name>
    <dbReference type="NCBI Taxonomy" id="3659"/>
    <lineage>
        <taxon>Eukaryota</taxon>
        <taxon>Viridiplantae</taxon>
        <taxon>Streptophyta</taxon>
        <taxon>Embryophyta</taxon>
        <taxon>Tracheophyta</taxon>
        <taxon>Spermatophyta</taxon>
        <taxon>Magnoliopsida</taxon>
        <taxon>eudicotyledons</taxon>
        <taxon>Gunneridae</taxon>
        <taxon>Pentapetalae</taxon>
        <taxon>rosids</taxon>
        <taxon>fabids</taxon>
        <taxon>Cucurbitales</taxon>
        <taxon>Cucurbitaceae</taxon>
        <taxon>Benincaseae</taxon>
        <taxon>Cucumis</taxon>
    </lineage>
</organism>
<dbReference type="Pfam" id="PF20431">
    <property type="entry name" value="E_motif"/>
    <property type="match status" value="1"/>
</dbReference>
<dbReference type="AlphaFoldDB" id="A0A0A0LD95"/>
<dbReference type="PROSITE" id="PS51375">
    <property type="entry name" value="PPR"/>
    <property type="match status" value="2"/>
</dbReference>
<dbReference type="Pfam" id="PF01535">
    <property type="entry name" value="PPR"/>
    <property type="match status" value="4"/>
</dbReference>
<dbReference type="PANTHER" id="PTHR47926:SF344">
    <property type="entry name" value="OS07G0636900 PROTEIN"/>
    <property type="match status" value="1"/>
</dbReference>
<reference evidence="3 4" key="4">
    <citation type="journal article" date="2011" name="BMC Genomics">
        <title>RNA-Seq improves annotation of protein-coding genes in the cucumber genome.</title>
        <authorList>
            <person name="Li Z."/>
            <person name="Zhang Z."/>
            <person name="Yan P."/>
            <person name="Huang S."/>
            <person name="Fei Z."/>
            <person name="Lin K."/>
        </authorList>
    </citation>
    <scope>NUCLEOTIDE SEQUENCE [LARGE SCALE GENOMIC DNA]</scope>
    <source>
        <strain evidence="4">cv. 9930</strain>
    </source>
</reference>
<evidence type="ECO:0000256" key="1">
    <source>
        <dbReference type="ARBA" id="ARBA00022737"/>
    </source>
</evidence>
<dbReference type="GO" id="GO:0009451">
    <property type="term" value="P:RNA modification"/>
    <property type="evidence" value="ECO:0000318"/>
    <property type="project" value="GO_Central"/>
</dbReference>
<dbReference type="eggNOG" id="KOG4197">
    <property type="taxonomic scope" value="Eukaryota"/>
</dbReference>
<reference evidence="3 4" key="3">
    <citation type="journal article" date="2010" name="BMC Genomics">
        <title>Transcriptome sequencing and comparative analysis of cucumber flowers with different sex types.</title>
        <authorList>
            <person name="Guo S."/>
            <person name="Zheng Y."/>
            <person name="Joung J.G."/>
            <person name="Liu S."/>
            <person name="Zhang Z."/>
            <person name="Crasta O.R."/>
            <person name="Sobral B.W."/>
            <person name="Xu Y."/>
            <person name="Huang S."/>
            <person name="Fei Z."/>
        </authorList>
    </citation>
    <scope>NUCLEOTIDE SEQUENCE [LARGE SCALE GENOMIC DNA]</scope>
    <source>
        <strain evidence="4">cv. 9930</strain>
    </source>
</reference>
<accession>A0A0A0LD95</accession>
<dbReference type="InterPro" id="IPR046848">
    <property type="entry name" value="E_motif"/>
</dbReference>
<proteinExistence type="predicted"/>
<reference evidence="3 4" key="2">
    <citation type="journal article" date="2009" name="PLoS ONE">
        <title>An integrated genetic and cytogenetic map of the cucumber genome.</title>
        <authorList>
            <person name="Ren Y."/>
            <person name="Zhang Z."/>
            <person name="Liu J."/>
            <person name="Staub J.E."/>
            <person name="Han Y."/>
            <person name="Cheng Z."/>
            <person name="Li X."/>
            <person name="Lu J."/>
            <person name="Miao H."/>
            <person name="Kang H."/>
            <person name="Xie B."/>
            <person name="Gu X."/>
            <person name="Wang X."/>
            <person name="Du Y."/>
            <person name="Jin W."/>
            <person name="Huang S."/>
        </authorList>
    </citation>
    <scope>NUCLEOTIDE SEQUENCE [LARGE SCALE GENOMIC DNA]</scope>
    <source>
        <strain evidence="4">cv. 9930</strain>
    </source>
</reference>